<keyword evidence="11" id="KW-1185">Reference proteome</keyword>
<dbReference type="Proteomes" id="UP000035955">
    <property type="component" value="Unassembled WGS sequence"/>
</dbReference>
<dbReference type="Pfam" id="PF23368">
    <property type="entry name" value="DUF7092"/>
    <property type="match status" value="1"/>
</dbReference>
<dbReference type="GO" id="GO:0046872">
    <property type="term" value="F:metal ion binding"/>
    <property type="evidence" value="ECO:0007669"/>
    <property type="project" value="UniProtKB-KW"/>
</dbReference>
<keyword evidence="4 6" id="KW-0862">Zinc</keyword>
<evidence type="ECO:0000256" key="5">
    <source>
        <dbReference type="ARBA" id="ARBA00023049"/>
    </source>
</evidence>
<keyword evidence="7" id="KW-0812">Transmembrane</keyword>
<evidence type="ECO:0000313" key="10">
    <source>
        <dbReference type="EMBL" id="KMO38955.1"/>
    </source>
</evidence>
<feature type="domain" description="Peptidase M48" evidence="8">
    <location>
        <begin position="166"/>
        <end position="341"/>
    </location>
</feature>
<name>A0A0J6SUJ6_9HYPH</name>
<proteinExistence type="inferred from homology"/>
<dbReference type="OrthoDB" id="9810445at2"/>
<reference evidence="10 11" key="1">
    <citation type="submission" date="2015-03" db="EMBL/GenBank/DDBJ databases">
        <title>Genome sequencing of Methylobacterium variabile DSM 16961.</title>
        <authorList>
            <person name="Chaudhry V."/>
            <person name="Patil P.B."/>
        </authorList>
    </citation>
    <scope>NUCLEOTIDE SEQUENCE [LARGE SCALE GENOMIC DNA]</scope>
    <source>
        <strain evidence="10 11">DSM 16961</strain>
    </source>
</reference>
<comment type="similarity">
    <text evidence="6">Belongs to the peptidase M48 family.</text>
</comment>
<dbReference type="PANTHER" id="PTHR22726">
    <property type="entry name" value="METALLOENDOPEPTIDASE OMA1"/>
    <property type="match status" value="1"/>
</dbReference>
<keyword evidence="2" id="KW-0479">Metal-binding</keyword>
<sequence>MPPGADAPPVEAAGRYFNGASARPHQVCLRLDGRFRVTGPGVARDWNPLDLRAADSMPPLMRVGPAHEPERVEFSDDALAAALAARCPDLHRRDEAGGVLRLVLWSVAAGLSVLLVAILGVPHLARLLVPLVPETVEARLGATVEPQVLRLLGSPPACTEASGRAALARLVARLAAAGQADGASPSDLAVSVRRQGTANAFALPGARVILLSGLIERAKAPDEVAAVLAHELGHVSARDPTRSLIRASGTSFLLSLILGDLTGSTMIVAIGQALLSAGYSREAERAADAHAVGLMARAGGNGAALADVLERISSDDDRRGTLDLLRTHPLTAERAAAIRALAGPEAPGRQILSAEDWAALKGICGPSP</sequence>
<keyword evidence="5 6" id="KW-0482">Metalloprotease</keyword>
<dbReference type="EMBL" id="LABY01000066">
    <property type="protein sequence ID" value="KMO38955.1"/>
    <property type="molecule type" value="Genomic_DNA"/>
</dbReference>
<evidence type="ECO:0000259" key="8">
    <source>
        <dbReference type="Pfam" id="PF01435"/>
    </source>
</evidence>
<keyword evidence="7" id="KW-0472">Membrane</keyword>
<dbReference type="InterPro" id="IPR051156">
    <property type="entry name" value="Mito/Outer_Membr_Metalloprot"/>
</dbReference>
<evidence type="ECO:0000256" key="1">
    <source>
        <dbReference type="ARBA" id="ARBA00022670"/>
    </source>
</evidence>
<evidence type="ECO:0000256" key="4">
    <source>
        <dbReference type="ARBA" id="ARBA00022833"/>
    </source>
</evidence>
<feature type="domain" description="DUF7092" evidence="9">
    <location>
        <begin position="12"/>
        <end position="85"/>
    </location>
</feature>
<dbReference type="PATRIC" id="fig|298794.3.peg.6809"/>
<dbReference type="Gene3D" id="3.30.2010.10">
    <property type="entry name" value="Metalloproteases ('zincins'), catalytic domain"/>
    <property type="match status" value="1"/>
</dbReference>
<evidence type="ECO:0000256" key="2">
    <source>
        <dbReference type="ARBA" id="ARBA00022723"/>
    </source>
</evidence>
<dbReference type="GO" id="GO:0051603">
    <property type="term" value="P:proteolysis involved in protein catabolic process"/>
    <property type="evidence" value="ECO:0007669"/>
    <property type="project" value="TreeGrafter"/>
</dbReference>
<dbReference type="AlphaFoldDB" id="A0A0J6SUJ6"/>
<protein>
    <submittedName>
        <fullName evidence="10">Peptidase M48</fullName>
    </submittedName>
</protein>
<evidence type="ECO:0000256" key="6">
    <source>
        <dbReference type="RuleBase" id="RU003983"/>
    </source>
</evidence>
<evidence type="ECO:0000256" key="3">
    <source>
        <dbReference type="ARBA" id="ARBA00022801"/>
    </source>
</evidence>
<accession>A0A0J6SUJ6</accession>
<dbReference type="GO" id="GO:0004222">
    <property type="term" value="F:metalloendopeptidase activity"/>
    <property type="evidence" value="ECO:0007669"/>
    <property type="project" value="InterPro"/>
</dbReference>
<feature type="transmembrane region" description="Helical" evidence="7">
    <location>
        <begin position="102"/>
        <end position="125"/>
    </location>
</feature>
<dbReference type="InterPro" id="IPR001915">
    <property type="entry name" value="Peptidase_M48"/>
</dbReference>
<evidence type="ECO:0000256" key="7">
    <source>
        <dbReference type="SAM" id="Phobius"/>
    </source>
</evidence>
<dbReference type="GO" id="GO:0016020">
    <property type="term" value="C:membrane"/>
    <property type="evidence" value="ECO:0007669"/>
    <property type="project" value="TreeGrafter"/>
</dbReference>
<keyword evidence="1 6" id="KW-0645">Protease</keyword>
<dbReference type="InterPro" id="IPR055518">
    <property type="entry name" value="DUF7092"/>
</dbReference>
<evidence type="ECO:0000313" key="11">
    <source>
        <dbReference type="Proteomes" id="UP000035955"/>
    </source>
</evidence>
<organism evidence="10 11">
    <name type="scientific">Methylobacterium variabile</name>
    <dbReference type="NCBI Taxonomy" id="298794"/>
    <lineage>
        <taxon>Bacteria</taxon>
        <taxon>Pseudomonadati</taxon>
        <taxon>Pseudomonadota</taxon>
        <taxon>Alphaproteobacteria</taxon>
        <taxon>Hyphomicrobiales</taxon>
        <taxon>Methylobacteriaceae</taxon>
        <taxon>Methylobacterium</taxon>
    </lineage>
</organism>
<evidence type="ECO:0000259" key="9">
    <source>
        <dbReference type="Pfam" id="PF23368"/>
    </source>
</evidence>
<keyword evidence="7" id="KW-1133">Transmembrane helix</keyword>
<comment type="cofactor">
    <cofactor evidence="6">
        <name>Zn(2+)</name>
        <dbReference type="ChEBI" id="CHEBI:29105"/>
    </cofactor>
    <text evidence="6">Binds 1 zinc ion per subunit.</text>
</comment>
<comment type="caution">
    <text evidence="10">The sequence shown here is derived from an EMBL/GenBank/DDBJ whole genome shotgun (WGS) entry which is preliminary data.</text>
</comment>
<dbReference type="Pfam" id="PF01435">
    <property type="entry name" value="Peptidase_M48"/>
    <property type="match status" value="1"/>
</dbReference>
<dbReference type="PANTHER" id="PTHR22726:SF1">
    <property type="entry name" value="METALLOENDOPEPTIDASE OMA1, MITOCHONDRIAL"/>
    <property type="match status" value="1"/>
</dbReference>
<gene>
    <name evidence="10" type="ORF">VQ02_10930</name>
</gene>
<keyword evidence="3 6" id="KW-0378">Hydrolase</keyword>
<dbReference type="CDD" id="cd07332">
    <property type="entry name" value="M48C_Oma1_like"/>
    <property type="match status" value="1"/>
</dbReference>